<reference evidence="6 7" key="1">
    <citation type="journal article" date="2018" name="PLoS Genet.">
        <title>Population sequencing reveals clonal diversity and ancestral inbreeding in the grapevine cultivar Chardonnay.</title>
        <authorList>
            <person name="Roach M.J."/>
            <person name="Johnson D.L."/>
            <person name="Bohlmann J."/>
            <person name="van Vuuren H.J."/>
            <person name="Jones S.J."/>
            <person name="Pretorius I.S."/>
            <person name="Schmidt S.A."/>
            <person name="Borneman A.R."/>
        </authorList>
    </citation>
    <scope>NUCLEOTIDE SEQUENCE [LARGE SCALE GENOMIC DNA]</scope>
    <source>
        <strain evidence="7">cv. Chardonnay</strain>
        <tissue evidence="6">Leaf</tissue>
    </source>
</reference>
<dbReference type="InterPro" id="IPR000132">
    <property type="entry name" value="Nitrilase/CN_hydratase_CS"/>
</dbReference>
<dbReference type="PROSITE" id="PS00921">
    <property type="entry name" value="NITRIL_CHT_2"/>
    <property type="match status" value="1"/>
</dbReference>
<dbReference type="PANTHER" id="PTHR46044">
    <property type="entry name" value="NITRILASE"/>
    <property type="match status" value="1"/>
</dbReference>
<evidence type="ECO:0000313" key="6">
    <source>
        <dbReference type="EMBL" id="RVW33295.1"/>
    </source>
</evidence>
<dbReference type="Pfam" id="PF00795">
    <property type="entry name" value="CN_hydrolase"/>
    <property type="match status" value="3"/>
</dbReference>
<dbReference type="GO" id="GO:0016836">
    <property type="term" value="F:hydro-lyase activity"/>
    <property type="evidence" value="ECO:0007669"/>
    <property type="project" value="UniProtKB-ARBA"/>
</dbReference>
<dbReference type="PROSITE" id="PS50263">
    <property type="entry name" value="CN_HYDROLASE"/>
    <property type="match status" value="2"/>
</dbReference>
<dbReference type="AlphaFoldDB" id="A0A438DCU4"/>
<feature type="domain" description="CN hydrolase" evidence="5">
    <location>
        <begin position="1"/>
        <end position="99"/>
    </location>
</feature>
<organism evidence="6 7">
    <name type="scientific">Vitis vinifera</name>
    <name type="common">Grape</name>
    <dbReference type="NCBI Taxonomy" id="29760"/>
    <lineage>
        <taxon>Eukaryota</taxon>
        <taxon>Viridiplantae</taxon>
        <taxon>Streptophyta</taxon>
        <taxon>Embryophyta</taxon>
        <taxon>Tracheophyta</taxon>
        <taxon>Spermatophyta</taxon>
        <taxon>Magnoliopsida</taxon>
        <taxon>eudicotyledons</taxon>
        <taxon>Gunneridae</taxon>
        <taxon>Pentapetalae</taxon>
        <taxon>rosids</taxon>
        <taxon>Vitales</taxon>
        <taxon>Vitaceae</taxon>
        <taxon>Viteae</taxon>
        <taxon>Vitis</taxon>
    </lineage>
</organism>
<comment type="similarity">
    <text evidence="2">Belongs to the carbon-nitrogen hydrolase superfamily. Nitrilase family.</text>
</comment>
<feature type="active site" description="Proton acceptor" evidence="4">
    <location>
        <position position="197"/>
    </location>
</feature>
<dbReference type="GO" id="GO:0047427">
    <property type="term" value="F:cyanoalanine nitrilase activity"/>
    <property type="evidence" value="ECO:0007669"/>
    <property type="project" value="UniProtKB-EC"/>
</dbReference>
<dbReference type="SUPFAM" id="SSF56317">
    <property type="entry name" value="Carbon-nitrogen hydrolase"/>
    <property type="match status" value="3"/>
</dbReference>
<evidence type="ECO:0000259" key="5">
    <source>
        <dbReference type="PROSITE" id="PS50263"/>
    </source>
</evidence>
<dbReference type="InterPro" id="IPR003010">
    <property type="entry name" value="C-N_Hydrolase"/>
</dbReference>
<dbReference type="CDD" id="cd07564">
    <property type="entry name" value="nitrilases_CHs"/>
    <property type="match status" value="1"/>
</dbReference>
<name>A0A438DCU4_VITVI</name>
<sequence>MYTGIEIYCAPTADARETWQASMTHIALEGGCFVLSANQFCLRKDYPPPPEYIFSGTDEDLTPDTVVCAGGSVIISPSGAVLAGPDYKGEVLITADLPIILHSKLLLLLLLRFSNVQIVCGICNKSQNRMALIPATVNDGPLFAEVDMGADSSAPTVRATVVQASTVFYDTPATLDKAERLLAEASSYGSQLVVFPEAFIGGYPRGSNFGVTIGNRTAKGREDFRKYHAAAIDVPVYACGVVSKSDSVPPGRYEFKLNYDSGPEVDRLAAMAGKYKVYLVMGVIERDGYTLYCTVLFFDSQGHYLGKHRKVMPTALERIIWGFGDGSTIPVYETPIGKIGAAICWENRMPLLRTAMYAKGLYHIGVELTLETGCVPFRDNKDLPLVPPVLEFGKGIEIYCAPTADARDIWQSSMTHIALEGGCFVLSANQFCRRKDYPPPPEYEFSGADDLTPDSVVCAGGSVIISPSGTVLAGPNYDGEALISADLGSLNYDFALLKWSTDFDFDQNVCVDLGEIARAKFDFDVVGHYSRPEVLSLVVKDNPTKPVTFTSASVKTEDFQK</sequence>
<dbReference type="Gene3D" id="3.60.110.10">
    <property type="entry name" value="Carbon-nitrogen hydrolase"/>
    <property type="match status" value="2"/>
</dbReference>
<evidence type="ECO:0000256" key="4">
    <source>
        <dbReference type="PROSITE-ProRule" id="PRU10139"/>
    </source>
</evidence>
<gene>
    <name evidence="6" type="primary">NIT4B_10</name>
    <name evidence="6" type="ORF">CK203_085343</name>
</gene>
<dbReference type="InterPro" id="IPR036526">
    <property type="entry name" value="C-N_Hydrolase_sf"/>
</dbReference>
<dbReference type="Proteomes" id="UP000288805">
    <property type="component" value="Unassembled WGS sequence"/>
</dbReference>
<dbReference type="EC" id="3.5.5.4" evidence="3"/>
<dbReference type="PANTHER" id="PTHR46044:SF1">
    <property type="entry name" value="CN HYDROLASE DOMAIN-CONTAINING PROTEIN"/>
    <property type="match status" value="1"/>
</dbReference>
<proteinExistence type="inferred from homology"/>
<dbReference type="EMBL" id="QGNW01001682">
    <property type="protein sequence ID" value="RVW33295.1"/>
    <property type="molecule type" value="Genomic_DNA"/>
</dbReference>
<dbReference type="PROSITE" id="PS00920">
    <property type="entry name" value="NITRIL_CHT_1"/>
    <property type="match status" value="1"/>
</dbReference>
<evidence type="ECO:0000256" key="1">
    <source>
        <dbReference type="ARBA" id="ARBA00000322"/>
    </source>
</evidence>
<accession>A0A438DCU4</accession>
<evidence type="ECO:0000256" key="2">
    <source>
        <dbReference type="ARBA" id="ARBA00008129"/>
    </source>
</evidence>
<comment type="catalytic activity">
    <reaction evidence="1">
        <text>3-cyano-L-alanine + 2 H2O = L-aspartate + NH4(+)</text>
        <dbReference type="Rhea" id="RHEA:11188"/>
        <dbReference type="ChEBI" id="CHEBI:15377"/>
        <dbReference type="ChEBI" id="CHEBI:28938"/>
        <dbReference type="ChEBI" id="CHEBI:29991"/>
        <dbReference type="ChEBI" id="CHEBI:77860"/>
        <dbReference type="EC" id="3.5.5.4"/>
    </reaction>
</comment>
<comment type="caution">
    <text evidence="6">The sequence shown here is derived from an EMBL/GenBank/DDBJ whole genome shotgun (WGS) entry which is preliminary data.</text>
</comment>
<protein>
    <recommendedName>
        <fullName evidence="3">cyanoalanine nitrilase</fullName>
        <ecNumber evidence="3">3.5.5.4</ecNumber>
    </recommendedName>
</protein>
<evidence type="ECO:0000256" key="3">
    <source>
        <dbReference type="ARBA" id="ARBA00039044"/>
    </source>
</evidence>
<feature type="domain" description="CN hydrolase" evidence="5">
    <location>
        <begin position="157"/>
        <end position="489"/>
    </location>
</feature>
<evidence type="ECO:0000313" key="7">
    <source>
        <dbReference type="Proteomes" id="UP000288805"/>
    </source>
</evidence>
<dbReference type="InterPro" id="IPR044149">
    <property type="entry name" value="Nitrilases_CHs"/>
</dbReference>